<evidence type="ECO:0000313" key="2">
    <source>
        <dbReference type="EMBL" id="APF37482.1"/>
    </source>
</evidence>
<gene>
    <name evidence="2" type="ORF">BOQ54_09185</name>
</gene>
<dbReference type="EMBL" id="CP018095">
    <property type="protein sequence ID" value="APF37482.1"/>
    <property type="molecule type" value="Genomic_DNA"/>
</dbReference>
<dbReference type="Proteomes" id="UP000182703">
    <property type="component" value="Chromosome"/>
</dbReference>
<proteinExistence type="predicted"/>
<organism evidence="2 3">
    <name type="scientific">Chelatococcus daeguensis</name>
    <dbReference type="NCBI Taxonomy" id="444444"/>
    <lineage>
        <taxon>Bacteria</taxon>
        <taxon>Pseudomonadati</taxon>
        <taxon>Pseudomonadota</taxon>
        <taxon>Alphaproteobacteria</taxon>
        <taxon>Hyphomicrobiales</taxon>
        <taxon>Chelatococcaceae</taxon>
        <taxon>Chelatococcus</taxon>
    </lineage>
</organism>
<evidence type="ECO:0000313" key="3">
    <source>
        <dbReference type="Proteomes" id="UP000182703"/>
    </source>
</evidence>
<sequence length="148" mass="16285">MQLSLPHDALVVVCDARRALFLRNEGDELFPNLQVERHAEAPENGVDAAAGTDRPGRRQNAVGPASAVESADRHREAKVQFAEETMRTLESLHKAMQPPGLVLVAPPRMLAAMRECLADDMRATLLAEVGKDLTKHPVYEIERLLTNA</sequence>
<dbReference type="InterPro" id="IPR019291">
    <property type="entry name" value="Host_attachment_protein"/>
</dbReference>
<accession>A0AAC9JP15</accession>
<evidence type="ECO:0008006" key="4">
    <source>
        <dbReference type="Google" id="ProtNLM"/>
    </source>
</evidence>
<reference evidence="2 3" key="1">
    <citation type="submission" date="2016-11" db="EMBL/GenBank/DDBJ databases">
        <title>Complete genome sequence of the aerobically denitrifying bacterium Chelatococcus daeguensis TAD1.</title>
        <authorList>
            <person name="Yang Y."/>
            <person name="Huang S."/>
            <person name="Lin E."/>
        </authorList>
    </citation>
    <scope>NUCLEOTIDE SEQUENCE [LARGE SCALE GENOMIC DNA]</scope>
    <source>
        <strain evidence="2 3">TAD1</strain>
    </source>
</reference>
<keyword evidence="3" id="KW-1185">Reference proteome</keyword>
<dbReference type="RefSeq" id="WP_071923758.1">
    <property type="nucleotide sequence ID" value="NZ_CP018095.1"/>
</dbReference>
<dbReference type="KEGG" id="cdq:BOQ54_09185"/>
<dbReference type="AlphaFoldDB" id="A0AAC9JP15"/>
<protein>
    <recommendedName>
        <fullName evidence="4">Host attachment protein</fullName>
    </recommendedName>
</protein>
<name>A0AAC9JP15_9HYPH</name>
<dbReference type="Pfam" id="PF10116">
    <property type="entry name" value="Host_attach"/>
    <property type="match status" value="1"/>
</dbReference>
<feature type="region of interest" description="Disordered" evidence="1">
    <location>
        <begin position="38"/>
        <end position="74"/>
    </location>
</feature>
<evidence type="ECO:0000256" key="1">
    <source>
        <dbReference type="SAM" id="MobiDB-lite"/>
    </source>
</evidence>